<dbReference type="KEGG" id="spun:BFF78_01290"/>
<dbReference type="Proteomes" id="UP000094960">
    <property type="component" value="Chromosome"/>
</dbReference>
<reference evidence="3" key="1">
    <citation type="submission" date="2016-09" db="EMBL/GenBank/DDBJ databases">
        <title>Streptomyces puniciscabiei strain:TW1S1 Genome sequencing and assembly.</title>
        <authorList>
            <person name="Kim M.-K."/>
            <person name="Kim S.B."/>
        </authorList>
    </citation>
    <scope>NUCLEOTIDE SEQUENCE [LARGE SCALE GENOMIC DNA]</scope>
    <source>
        <strain evidence="3">TW1S1</strain>
    </source>
</reference>
<sequence>MTEGQKASGSDVARRSEGDGATESWSFGYEWVTKCSVAAFKERMQAMREGEQPVTESSERPRPANAIRALHAFAMLSTIDRLIECAVSFDYRDAVNMVATAALSRNIIHAAELAIRQWDAERTSEGRYPRLTDGVIHDIACQRTVLDVAVFVRECRGAGKTELVDKTLRVFTTPSSGRTNLDKALLYIALRDEKCEEEAAELLRQTLVAITEHVHVPSQASYTIPREFQDLAGALHQLSPSERILEAWVDAQLRIPDHVPETRRIVAHLIATRTDSPDTLVEHVGKRLSQHDIAEICGQLARQGSSDKCALIREHAASRDNVEHLAEIVIAWHRSEALTRTTKDLLADIVARGTARAAGPRSPVELDYLDTVLGNFNAQPECRRLLRIAAAAHTDDRSGTDMAGLLVRIERPRDRNRVAQTIAQKLAARVLEQGADAGLFVEYVRGLRSHGRAEAVDLACKELADPSDPVAVPRGSGAVIAEIAACLYGAELPRDGWDLLERCLENEQRVTPQGVALVVDRLRASTMTEEDRHFLLRATVGRWSDTHRREEAVEELRGRGYEAEATEVIRSLR</sequence>
<evidence type="ECO:0000313" key="3">
    <source>
        <dbReference type="Proteomes" id="UP000094960"/>
    </source>
</evidence>
<dbReference type="RefSeq" id="WP_069776549.1">
    <property type="nucleotide sequence ID" value="NZ_CP017248.1"/>
</dbReference>
<feature type="region of interest" description="Disordered" evidence="1">
    <location>
        <begin position="1"/>
        <end position="22"/>
    </location>
</feature>
<protein>
    <submittedName>
        <fullName evidence="2">Uncharacterized protein</fullName>
    </submittedName>
</protein>
<name>A0A1D7Y2S6_9ACTN</name>
<evidence type="ECO:0000256" key="1">
    <source>
        <dbReference type="SAM" id="MobiDB-lite"/>
    </source>
</evidence>
<accession>A0A1D7Y2S6</accession>
<dbReference type="EMBL" id="CP017248">
    <property type="protein sequence ID" value="AOR29894.1"/>
    <property type="molecule type" value="Genomic_DNA"/>
</dbReference>
<organism evidence="2 3">
    <name type="scientific">Streptomyces fodineus</name>
    <dbReference type="NCBI Taxonomy" id="1904616"/>
    <lineage>
        <taxon>Bacteria</taxon>
        <taxon>Bacillati</taxon>
        <taxon>Actinomycetota</taxon>
        <taxon>Actinomycetes</taxon>
        <taxon>Kitasatosporales</taxon>
        <taxon>Streptomycetaceae</taxon>
        <taxon>Streptomyces</taxon>
    </lineage>
</organism>
<proteinExistence type="predicted"/>
<gene>
    <name evidence="2" type="ORF">BFF78_01290</name>
</gene>
<evidence type="ECO:0000313" key="2">
    <source>
        <dbReference type="EMBL" id="AOR29894.1"/>
    </source>
</evidence>
<keyword evidence="3" id="KW-1185">Reference proteome</keyword>
<dbReference type="AlphaFoldDB" id="A0A1D7Y2S6"/>